<dbReference type="GO" id="GO:0016491">
    <property type="term" value="F:oxidoreductase activity"/>
    <property type="evidence" value="ECO:0007669"/>
    <property type="project" value="UniProtKB-KW"/>
</dbReference>
<keyword evidence="5" id="KW-1185">Reference proteome</keyword>
<evidence type="ECO:0000256" key="2">
    <source>
        <dbReference type="RuleBase" id="RU003682"/>
    </source>
</evidence>
<dbReference type="SUPFAM" id="SSF51197">
    <property type="entry name" value="Clavaminate synthase-like"/>
    <property type="match status" value="1"/>
</dbReference>
<keyword evidence="2" id="KW-0560">Oxidoreductase</keyword>
<feature type="domain" description="Fe2OG dioxygenase" evidence="3">
    <location>
        <begin position="221"/>
        <end position="329"/>
    </location>
</feature>
<protein>
    <submittedName>
        <fullName evidence="4">Oxidoreductase-like protein</fullName>
    </submittedName>
</protein>
<dbReference type="AlphaFoldDB" id="A0A2J6QJM5"/>
<dbReference type="Gene3D" id="2.60.120.330">
    <property type="entry name" value="B-lactam Antibiotic, Isopenicillin N Synthase, Chain"/>
    <property type="match status" value="1"/>
</dbReference>
<comment type="similarity">
    <text evidence="1 2">Belongs to the iron/ascorbate-dependent oxidoreductase family.</text>
</comment>
<dbReference type="FunFam" id="2.60.120.330:FF:000047">
    <property type="entry name" value="Similar to oxidoreductase"/>
    <property type="match status" value="1"/>
</dbReference>
<dbReference type="InterPro" id="IPR005123">
    <property type="entry name" value="Oxoglu/Fe-dep_dioxygenase_dom"/>
</dbReference>
<dbReference type="InterPro" id="IPR027443">
    <property type="entry name" value="IPNS-like_sf"/>
</dbReference>
<dbReference type="GO" id="GO:0044283">
    <property type="term" value="P:small molecule biosynthetic process"/>
    <property type="evidence" value="ECO:0007669"/>
    <property type="project" value="UniProtKB-ARBA"/>
</dbReference>
<proteinExistence type="inferred from homology"/>
<dbReference type="OrthoDB" id="288590at2759"/>
<evidence type="ECO:0000259" key="3">
    <source>
        <dbReference type="PROSITE" id="PS51471"/>
    </source>
</evidence>
<dbReference type="InterPro" id="IPR026992">
    <property type="entry name" value="DIOX_N"/>
</dbReference>
<dbReference type="STRING" id="1745343.A0A2J6QJM5"/>
<evidence type="ECO:0000313" key="4">
    <source>
        <dbReference type="EMBL" id="PMD26454.1"/>
    </source>
</evidence>
<organism evidence="4 5">
    <name type="scientific">Hyaloscypha hepaticicola</name>
    <dbReference type="NCBI Taxonomy" id="2082293"/>
    <lineage>
        <taxon>Eukaryota</taxon>
        <taxon>Fungi</taxon>
        <taxon>Dikarya</taxon>
        <taxon>Ascomycota</taxon>
        <taxon>Pezizomycotina</taxon>
        <taxon>Leotiomycetes</taxon>
        <taxon>Helotiales</taxon>
        <taxon>Hyaloscyphaceae</taxon>
        <taxon>Hyaloscypha</taxon>
    </lineage>
</organism>
<dbReference type="Pfam" id="PF03171">
    <property type="entry name" value="2OG-FeII_Oxy"/>
    <property type="match status" value="1"/>
</dbReference>
<name>A0A2J6QJM5_9HELO</name>
<evidence type="ECO:0000313" key="5">
    <source>
        <dbReference type="Proteomes" id="UP000235672"/>
    </source>
</evidence>
<dbReference type="InterPro" id="IPR044861">
    <property type="entry name" value="IPNS-like_FE2OG_OXY"/>
</dbReference>
<dbReference type="InterPro" id="IPR050231">
    <property type="entry name" value="Iron_ascorbate_oxido_reductase"/>
</dbReference>
<dbReference type="PRINTS" id="PR00682">
    <property type="entry name" value="IPNSYNTHASE"/>
</dbReference>
<dbReference type="Pfam" id="PF14226">
    <property type="entry name" value="DIOX_N"/>
    <property type="match status" value="1"/>
</dbReference>
<dbReference type="Proteomes" id="UP000235672">
    <property type="component" value="Unassembled WGS sequence"/>
</dbReference>
<evidence type="ECO:0000256" key="1">
    <source>
        <dbReference type="ARBA" id="ARBA00008056"/>
    </source>
</evidence>
<sequence length="372" mass="41357">MAAVASPPVSAGHESSLSAALEAQEYLQSRLTDTSETTSFRSIPIIDLTKSFSPSLTDRQEVARQINEACTTVGFFYITGHGIPEEVCSNVLDLAHRFFHELPQSSKEAIHMKNSNHFRGYEPAAFSSVNDFTSKETKEAFNWGYESGLDPTGGDGKYVELDGSSEGAVNQWPSELELPGFYKGIATYYGEVLQLSRHLFRLFALSLALPEDYFETLMTHPGGIARLIRYPPSTNPKPLSDLNKDQEIGLGAHTDYECFTLLLQDLNPGLEILSPDGHWISAEPVNGGIVVNVADFLMRWTNGIYKSTVHRVVNRTAKERYSIPLFFSINYDETVETLPSCFSEDNPSKYPPITAGRYVLDRLSLTVKTGKY</sequence>
<reference evidence="4 5" key="1">
    <citation type="submission" date="2016-05" db="EMBL/GenBank/DDBJ databases">
        <title>A degradative enzymes factory behind the ericoid mycorrhizal symbiosis.</title>
        <authorList>
            <consortium name="DOE Joint Genome Institute"/>
            <person name="Martino E."/>
            <person name="Morin E."/>
            <person name="Grelet G."/>
            <person name="Kuo A."/>
            <person name="Kohler A."/>
            <person name="Daghino S."/>
            <person name="Barry K."/>
            <person name="Choi C."/>
            <person name="Cichocki N."/>
            <person name="Clum A."/>
            <person name="Copeland A."/>
            <person name="Hainaut M."/>
            <person name="Haridas S."/>
            <person name="Labutti K."/>
            <person name="Lindquist E."/>
            <person name="Lipzen A."/>
            <person name="Khouja H.-R."/>
            <person name="Murat C."/>
            <person name="Ohm R."/>
            <person name="Olson A."/>
            <person name="Spatafora J."/>
            <person name="Veneault-Fourrey C."/>
            <person name="Henrissat B."/>
            <person name="Grigoriev I."/>
            <person name="Martin F."/>
            <person name="Perotto S."/>
        </authorList>
    </citation>
    <scope>NUCLEOTIDE SEQUENCE [LARGE SCALE GENOMIC DNA]</scope>
    <source>
        <strain evidence="4 5">UAMH 7357</strain>
    </source>
</reference>
<dbReference type="PANTHER" id="PTHR47990">
    <property type="entry name" value="2-OXOGLUTARATE (2OG) AND FE(II)-DEPENDENT OXYGENASE SUPERFAMILY PROTEIN-RELATED"/>
    <property type="match status" value="1"/>
</dbReference>
<dbReference type="PROSITE" id="PS51471">
    <property type="entry name" value="FE2OG_OXY"/>
    <property type="match status" value="1"/>
</dbReference>
<accession>A0A2J6QJM5</accession>
<keyword evidence="2" id="KW-0479">Metal-binding</keyword>
<dbReference type="GO" id="GO:0046872">
    <property type="term" value="F:metal ion binding"/>
    <property type="evidence" value="ECO:0007669"/>
    <property type="project" value="UniProtKB-KW"/>
</dbReference>
<keyword evidence="2" id="KW-0408">Iron</keyword>
<dbReference type="EMBL" id="KZ613468">
    <property type="protein sequence ID" value="PMD26454.1"/>
    <property type="molecule type" value="Genomic_DNA"/>
</dbReference>
<gene>
    <name evidence="4" type="ORF">NA56DRAFT_733426</name>
</gene>